<feature type="signal peptide" evidence="1">
    <location>
        <begin position="1"/>
        <end position="26"/>
    </location>
</feature>
<dbReference type="KEGG" id="rry:C1O28_11265"/>
<keyword evidence="5" id="KW-1185">Reference proteome</keyword>
<dbReference type="GeneID" id="49821053"/>
<evidence type="ECO:0000313" key="5">
    <source>
        <dbReference type="Proteomes" id="UP000239698"/>
    </source>
</evidence>
<comment type="caution">
    <text evidence="2">The sequence shown here is derived from an EMBL/GenBank/DDBJ whole genome shotgun (WGS) entry which is preliminary data.</text>
</comment>
<feature type="chain" id="PRO_5044727313" evidence="1">
    <location>
        <begin position="27"/>
        <end position="135"/>
    </location>
</feature>
<dbReference type="Proteomes" id="UP000237881">
    <property type="component" value="Unassembled WGS sequence"/>
</dbReference>
<reference evidence="4 5" key="1">
    <citation type="submission" date="2018-02" db="EMBL/GenBank/DDBJ databases">
        <title>Bacteriophage NCPPB3778 and a type I-E CRISPR drive the evolution of the US Biological Select Agent, Rathayibacter toxicus.</title>
        <authorList>
            <person name="Davis E.W.II."/>
            <person name="Tabima J.F."/>
            <person name="Weisberg A.J."/>
            <person name="Lopes L.D."/>
            <person name="Wiseman M.S."/>
            <person name="Wiseman M.S."/>
            <person name="Pupko T."/>
            <person name="Belcher M.S."/>
            <person name="Sechler A.J."/>
            <person name="Tancos M.A."/>
            <person name="Schroeder B.K."/>
            <person name="Murray T.D."/>
            <person name="Luster D.G."/>
            <person name="Schneider W.L."/>
            <person name="Rogers E."/>
            <person name="Andreote F.D."/>
            <person name="Grunwald N.J."/>
            <person name="Putnam M.L."/>
            <person name="Chang J.H."/>
        </authorList>
    </citation>
    <scope>NUCLEOTIDE SEQUENCE [LARGE SCALE GENOMIC DNA]</scope>
    <source>
        <strain evidence="3 5">AY1D6</strain>
        <strain evidence="2 4">AY1I9</strain>
    </source>
</reference>
<sequence>MTRTTRTRWFIGSAFAALLLVTAAGAGIVVATNATPSTSAAEQQGYKQGVDAARRDFCNLQFDKEGSPTVDDPRTYSGLPSSVVVADDSCTSDLVTLWNNSQEHDGSDKRACIINRTYETVVAAYLCEAPTSKGY</sequence>
<accession>A0ABD6W9D5</accession>
<dbReference type="RefSeq" id="WP_097167438.1">
    <property type="nucleotide sequence ID" value="NZ_CP028129.1"/>
</dbReference>
<dbReference type="EMBL" id="PSVT01000017">
    <property type="protein sequence ID" value="PPH76387.1"/>
    <property type="molecule type" value="Genomic_DNA"/>
</dbReference>
<dbReference type="EMBL" id="PSUL01000015">
    <property type="protein sequence ID" value="PPF14035.1"/>
    <property type="molecule type" value="Genomic_DNA"/>
</dbReference>
<evidence type="ECO:0000256" key="1">
    <source>
        <dbReference type="SAM" id="SignalP"/>
    </source>
</evidence>
<protein>
    <submittedName>
        <fullName evidence="2">Uncharacterized protein</fullName>
    </submittedName>
</protein>
<name>A0ABD6W9D5_RATRA</name>
<evidence type="ECO:0000313" key="4">
    <source>
        <dbReference type="Proteomes" id="UP000237881"/>
    </source>
</evidence>
<gene>
    <name evidence="2" type="ORF">C5C04_07985</name>
    <name evidence="3" type="ORF">C5C40_09185</name>
</gene>
<dbReference type="Proteomes" id="UP000239698">
    <property type="component" value="Unassembled WGS sequence"/>
</dbReference>
<dbReference type="AlphaFoldDB" id="A0ABD6W9D5"/>
<proteinExistence type="predicted"/>
<organism evidence="2 4">
    <name type="scientific">Rathayibacter rathayi</name>
    <name type="common">Corynebacterium rathayi</name>
    <dbReference type="NCBI Taxonomy" id="33887"/>
    <lineage>
        <taxon>Bacteria</taxon>
        <taxon>Bacillati</taxon>
        <taxon>Actinomycetota</taxon>
        <taxon>Actinomycetes</taxon>
        <taxon>Micrococcales</taxon>
        <taxon>Microbacteriaceae</taxon>
        <taxon>Rathayibacter</taxon>
    </lineage>
</organism>
<keyword evidence="1" id="KW-0732">Signal</keyword>
<evidence type="ECO:0000313" key="3">
    <source>
        <dbReference type="EMBL" id="PPH76387.1"/>
    </source>
</evidence>
<evidence type="ECO:0000313" key="2">
    <source>
        <dbReference type="EMBL" id="PPF14035.1"/>
    </source>
</evidence>